<gene>
    <name evidence="6" type="ORF">GGR23_002360</name>
</gene>
<evidence type="ECO:0000313" key="7">
    <source>
        <dbReference type="Proteomes" id="UP000528286"/>
    </source>
</evidence>
<evidence type="ECO:0000256" key="3">
    <source>
        <dbReference type="ARBA" id="ARBA00022989"/>
    </source>
</evidence>
<evidence type="ECO:0000256" key="4">
    <source>
        <dbReference type="ARBA" id="ARBA00023136"/>
    </source>
</evidence>
<accession>A0A7W6J5J1</accession>
<organism evidence="6 7">
    <name type="scientific">Gellertiella hungarica</name>
    <dbReference type="NCBI Taxonomy" id="1572859"/>
    <lineage>
        <taxon>Bacteria</taxon>
        <taxon>Pseudomonadati</taxon>
        <taxon>Pseudomonadota</taxon>
        <taxon>Alphaproteobacteria</taxon>
        <taxon>Hyphomicrobiales</taxon>
        <taxon>Rhizobiaceae</taxon>
        <taxon>Gellertiella</taxon>
    </lineage>
</organism>
<sequence length="1391" mass="142371">MKRLIRVLRSIFRSVGRILFVIVLLLVLAVAFVGFTPSGARIVADKVAEAISVPGRVVSIEGPSSLLTGNLRVDEVTLSDSKGVYARIRGIQMDWSPASLLRMTFKAQSVRAASIEYLRPTTETVSAASENDQPFRLPVAVDIADIQLPEIVIAEPVAGRAFTVSASGSGRADNQDIVLTLAAHRKDDPQARATADIAFVPAENRLTLKASVEEPKDGMIARLLKLPDRPALSLSVDGSGPLPDWAGKLVAALDGAPAMAMQVQHKAVANDGHHLLMQGSGAAQPLMPATVRDLFEGQTEFALDLVLEAGGRLEIRKGSLLSSSISVAASGVYDPNGSNTLSARAEGVKGAVSLAIPVGKDNVGLQLTDIDLSLSGEASAAVLDLQATLPSVSFPGYRTEDVRLAARSAAFNLQSRTGPATVTVEFARGTFADPNLQRLLPGPFILKAPIDIAAGKIAFDGATVESARLGGTASGSYDMNGGGLISSVKLFALPAVLPEALAAKVKDKISLAASLSYSSEGALAITGVDLSSDVLAAKGDVSVAGGSLEASLAGRLPSLGAWLADAKGEADFSLAATGALSRPDFKLGLTTEKAILSGRTLENLTVTAEGKADVAAPVARVSAEGTLAGQPVAIDAEVRSQDGVTTLPVLKADIGPNHMEGALRLDSNLMPEGGLTFDLPDIGLVAALAGEKAAGDLKGTARFTSRGGVSSARIEASGIALERQGLVIRQPKVSLDIADLKALAASGVVQASEIASGANRLSKLSLSFEREGGKTGFDLKAGYDGKPLVLKGSAEVEGTRTSIAIDTLSAEPRGIALKLARPTTLALENGRLALRDATIQAGKGTVAISGTAGEALDITADIRALPLSLANAVSPALQADGTVTGAVKITGKAAAPVVDYRLAFERAALAQTRAAGLQAFAIKTDGSLRGGKLQLNATASNADGLSINCGGSVVVSGNQALNLAFDGKLPLKALSGVLAAQGLEVGGSAVLDVKIGGTVSTPAITGRVTSSDASLVDVRRNLAIRNLTLSIDLERTRATISKLSGTLATGGTVSVTGTVGIAPGSGFPADLKIDLKKAAYVDGKIVSTVVDGTLALTGPLTGGPKLGGNLTLGRSAITIPQKLPASLSQINVKHKNESKAVAAQNEDVMSRAGGGTKGSSSSIALDLTISAPRIFVQGRGIDAELGGDLTLRGTASDPVVSGGFKMKRGRLTILNRRLDFTSGNIAFGGDFTPTLDMAAEADSGSVTVTVNINGPANDPSVSFSSSPSLPQDEILAQLIFQQSLSRLSVLQIAQLADAAAQLAGGRSTSLFQSLRSNLGIDDLDVTSDENGQAQVKAGKYLNDRTYIQVEQGAASGSKASINLDIGRGIKLKGEAGSDGAGAAGIFYEKEY</sequence>
<dbReference type="GO" id="GO:0009306">
    <property type="term" value="P:protein secretion"/>
    <property type="evidence" value="ECO:0007669"/>
    <property type="project" value="InterPro"/>
</dbReference>
<feature type="domain" description="Translocation and assembly module TamB C-terminal" evidence="5">
    <location>
        <begin position="1043"/>
        <end position="1391"/>
    </location>
</feature>
<keyword evidence="3" id="KW-1133">Transmembrane helix</keyword>
<dbReference type="Pfam" id="PF04357">
    <property type="entry name" value="TamB"/>
    <property type="match status" value="1"/>
</dbReference>
<proteinExistence type="predicted"/>
<evidence type="ECO:0000259" key="5">
    <source>
        <dbReference type="Pfam" id="PF04357"/>
    </source>
</evidence>
<name>A0A7W6J5J1_9HYPH</name>
<dbReference type="InterPro" id="IPR007452">
    <property type="entry name" value="TamB_C"/>
</dbReference>
<evidence type="ECO:0000256" key="2">
    <source>
        <dbReference type="ARBA" id="ARBA00022692"/>
    </source>
</evidence>
<keyword evidence="2" id="KW-0812">Transmembrane</keyword>
<protein>
    <submittedName>
        <fullName evidence="6">Translocation and assembly module TamB</fullName>
    </submittedName>
</protein>
<keyword evidence="4" id="KW-0472">Membrane</keyword>
<reference evidence="6 7" key="1">
    <citation type="submission" date="2020-08" db="EMBL/GenBank/DDBJ databases">
        <title>Genomic Encyclopedia of Type Strains, Phase IV (KMG-IV): sequencing the most valuable type-strain genomes for metagenomic binning, comparative biology and taxonomic classification.</title>
        <authorList>
            <person name="Goeker M."/>
        </authorList>
    </citation>
    <scope>NUCLEOTIDE SEQUENCE [LARGE SCALE GENOMIC DNA]</scope>
    <source>
        <strain evidence="6 7">DSM 29853</strain>
    </source>
</reference>
<keyword evidence="7" id="KW-1185">Reference proteome</keyword>
<dbReference type="Proteomes" id="UP000528286">
    <property type="component" value="Unassembled WGS sequence"/>
</dbReference>
<comment type="caution">
    <text evidence="6">The sequence shown here is derived from an EMBL/GenBank/DDBJ whole genome shotgun (WGS) entry which is preliminary data.</text>
</comment>
<dbReference type="GO" id="GO:0005886">
    <property type="term" value="C:plasma membrane"/>
    <property type="evidence" value="ECO:0007669"/>
    <property type="project" value="InterPro"/>
</dbReference>
<dbReference type="EMBL" id="JACIEZ010000004">
    <property type="protein sequence ID" value="MBB4065159.1"/>
    <property type="molecule type" value="Genomic_DNA"/>
</dbReference>
<evidence type="ECO:0000313" key="6">
    <source>
        <dbReference type="EMBL" id="MBB4065159.1"/>
    </source>
</evidence>
<dbReference type="PANTHER" id="PTHR36985:SF1">
    <property type="entry name" value="TRANSLOCATION AND ASSEMBLY MODULE SUBUNIT TAMB"/>
    <property type="match status" value="1"/>
</dbReference>
<dbReference type="GO" id="GO:0097347">
    <property type="term" value="C:TAM protein secretion complex"/>
    <property type="evidence" value="ECO:0007669"/>
    <property type="project" value="TreeGrafter"/>
</dbReference>
<evidence type="ECO:0000256" key="1">
    <source>
        <dbReference type="ARBA" id="ARBA00004167"/>
    </source>
</evidence>
<dbReference type="RefSeq" id="WP_183366466.1">
    <property type="nucleotide sequence ID" value="NZ_JBHLUV010000042.1"/>
</dbReference>
<dbReference type="PANTHER" id="PTHR36985">
    <property type="entry name" value="TRANSLOCATION AND ASSEMBLY MODULE SUBUNIT TAMB"/>
    <property type="match status" value="1"/>
</dbReference>
<comment type="subcellular location">
    <subcellularLocation>
        <location evidence="1">Membrane</location>
        <topology evidence="1">Single-pass membrane protein</topology>
    </subcellularLocation>
</comment>